<dbReference type="GO" id="GO:0008270">
    <property type="term" value="F:zinc ion binding"/>
    <property type="evidence" value="ECO:0007669"/>
    <property type="project" value="UniProtKB-UniRule"/>
</dbReference>
<dbReference type="InterPro" id="IPR008930">
    <property type="entry name" value="Terpenoid_cyclase/PrenylTrfase"/>
</dbReference>
<evidence type="ECO:0000256" key="10">
    <source>
        <dbReference type="ARBA" id="ARBA00023098"/>
    </source>
</evidence>
<evidence type="ECO:0000313" key="17">
    <source>
        <dbReference type="Proteomes" id="UP001516400"/>
    </source>
</evidence>
<dbReference type="EMBL" id="JABFTP020000185">
    <property type="protein sequence ID" value="KAL3288746.1"/>
    <property type="molecule type" value="Genomic_DNA"/>
</dbReference>
<evidence type="ECO:0000313" key="16">
    <source>
        <dbReference type="EMBL" id="KAL3288746.1"/>
    </source>
</evidence>
<dbReference type="InterPro" id="IPR026872">
    <property type="entry name" value="FTB"/>
</dbReference>
<evidence type="ECO:0000256" key="12">
    <source>
        <dbReference type="ARBA" id="ARBA00055850"/>
    </source>
</evidence>
<sequence>MTYQPNCRDLEFLKTLRFNDEDLETLTSIEQKNVEDTVFWKYSTFHSSRKKCESVPDLTRHKHGVFLTDTLLHASRSYEALDASRTWICYWVLHSLSLLEIKIPDKAKRACIKFLAKCQNSSGGFGGGPGQISHLAPTYAAVNALIILGMEEAFKVIDREKLLEFLWSLKQQNGSFCMHIDGEIDIRGVYCALAVASLTGILSDKLCENTAGWIVSCQTYEGGFGGCPDMEAHGGYTFCGLAALIILRKQQLCDIQALLRWLVHRQMRFEGGFQGRTNKLVDGCYSFWQGASFALIHNLLDYPPDHYLFDNGALQEYILTCAQHPSGGLIDKPGKYRDEYHSCYVLSGLSIAQHFNSDFEVLGNSRNEVACTHPVYNIRVDLLRKGLLYFRETKLVEEL</sequence>
<comment type="caution">
    <text evidence="16">The sequence shown here is derived from an EMBL/GenBank/DDBJ whole genome shotgun (WGS) entry which is preliminary data.</text>
</comment>
<dbReference type="FunFam" id="1.50.10.20:FF:000007">
    <property type="entry name" value="Protein farnesyltransferase subunit beta"/>
    <property type="match status" value="1"/>
</dbReference>
<dbReference type="SUPFAM" id="SSF48239">
    <property type="entry name" value="Terpenoid cyclases/Protein prenyltransferases"/>
    <property type="match status" value="1"/>
</dbReference>
<gene>
    <name evidence="16" type="ORF">HHI36_003181</name>
</gene>
<evidence type="ECO:0000256" key="3">
    <source>
        <dbReference type="ARBA" id="ARBA00015798"/>
    </source>
</evidence>
<dbReference type="GO" id="GO:0005965">
    <property type="term" value="C:protein farnesyltransferase complex"/>
    <property type="evidence" value="ECO:0007669"/>
    <property type="project" value="UniProtKB-UniRule"/>
</dbReference>
<comment type="function">
    <text evidence="14">Catalyzes the transfer of a farnesyl moiety from farnesyl diphosphate to a cysteine at the fourth position from the C-terminus of several proteins. The beta subunit is responsible for peptide-binding.</text>
</comment>
<keyword evidence="8" id="KW-0677">Repeat</keyword>
<evidence type="ECO:0000256" key="8">
    <source>
        <dbReference type="ARBA" id="ARBA00022737"/>
    </source>
</evidence>
<evidence type="ECO:0000256" key="2">
    <source>
        <dbReference type="ARBA" id="ARBA00012702"/>
    </source>
</evidence>
<comment type="function">
    <text evidence="12">Essential subunit of the farnesyltransferase complex. Catalyzes the transfer of a farnesyl moiety from farnesyl diphosphate to a cysteine at the fourth position from the C-terminus of several proteins having the C-terminal sequence Cys-aliphatic-aliphatic-X.</text>
</comment>
<dbReference type="GO" id="GO:0004660">
    <property type="term" value="F:protein farnesyltransferase activity"/>
    <property type="evidence" value="ECO:0007669"/>
    <property type="project" value="UniProtKB-UniRule"/>
</dbReference>
<keyword evidence="5 14" id="KW-0637">Prenyltransferase</keyword>
<accession>A0ABD2PD79</accession>
<dbReference type="Pfam" id="PF00432">
    <property type="entry name" value="Prenyltrans"/>
    <property type="match status" value="1"/>
</dbReference>
<dbReference type="InterPro" id="IPR001330">
    <property type="entry name" value="Prenyltrans"/>
</dbReference>
<evidence type="ECO:0000259" key="15">
    <source>
        <dbReference type="Pfam" id="PF00432"/>
    </source>
</evidence>
<feature type="domain" description="Prenyltransferase alpha-alpha toroid" evidence="15">
    <location>
        <begin position="58"/>
        <end position="378"/>
    </location>
</feature>
<evidence type="ECO:0000256" key="1">
    <source>
        <dbReference type="ARBA" id="ARBA00010497"/>
    </source>
</evidence>
<reference evidence="16 17" key="1">
    <citation type="journal article" date="2021" name="BMC Biol.">
        <title>Horizontally acquired antibacterial genes associated with adaptive radiation of ladybird beetles.</title>
        <authorList>
            <person name="Li H.S."/>
            <person name="Tang X.F."/>
            <person name="Huang Y.H."/>
            <person name="Xu Z.Y."/>
            <person name="Chen M.L."/>
            <person name="Du X.Y."/>
            <person name="Qiu B.Y."/>
            <person name="Chen P.T."/>
            <person name="Zhang W."/>
            <person name="Slipinski A."/>
            <person name="Escalona H.E."/>
            <person name="Waterhouse R.M."/>
            <person name="Zwick A."/>
            <person name="Pang H."/>
        </authorList>
    </citation>
    <scope>NUCLEOTIDE SEQUENCE [LARGE SCALE GENOMIC DNA]</scope>
    <source>
        <strain evidence="16">SYSU2018</strain>
    </source>
</reference>
<evidence type="ECO:0000256" key="9">
    <source>
        <dbReference type="ARBA" id="ARBA00022833"/>
    </source>
</evidence>
<dbReference type="Proteomes" id="UP001516400">
    <property type="component" value="Unassembled WGS sequence"/>
</dbReference>
<dbReference type="EC" id="2.5.1.58" evidence="2 14"/>
<dbReference type="AlphaFoldDB" id="A0ABD2PD79"/>
<organism evidence="16 17">
    <name type="scientific">Cryptolaemus montrouzieri</name>
    <dbReference type="NCBI Taxonomy" id="559131"/>
    <lineage>
        <taxon>Eukaryota</taxon>
        <taxon>Metazoa</taxon>
        <taxon>Ecdysozoa</taxon>
        <taxon>Arthropoda</taxon>
        <taxon>Hexapoda</taxon>
        <taxon>Insecta</taxon>
        <taxon>Pterygota</taxon>
        <taxon>Neoptera</taxon>
        <taxon>Endopterygota</taxon>
        <taxon>Coleoptera</taxon>
        <taxon>Polyphaga</taxon>
        <taxon>Cucujiformia</taxon>
        <taxon>Coccinelloidea</taxon>
        <taxon>Coccinellidae</taxon>
        <taxon>Scymninae</taxon>
        <taxon>Scymnini</taxon>
        <taxon>Cryptolaemus</taxon>
    </lineage>
</organism>
<keyword evidence="9 14" id="KW-0862">Zinc</keyword>
<name>A0ABD2PD79_9CUCU</name>
<keyword evidence="10" id="KW-0443">Lipid metabolism</keyword>
<keyword evidence="17" id="KW-1185">Reference proteome</keyword>
<comment type="cofactor">
    <cofactor evidence="14">
        <name>Zn(2+)</name>
        <dbReference type="ChEBI" id="CHEBI:29105"/>
    </cofactor>
    <text evidence="14">Binds 1 zinc ion per subunit.</text>
</comment>
<comment type="subunit">
    <text evidence="14">Heterodimer of an alpha and a beta subunit.</text>
</comment>
<keyword evidence="6 14" id="KW-0808">Transferase</keyword>
<evidence type="ECO:0000256" key="14">
    <source>
        <dbReference type="RuleBase" id="RU365056"/>
    </source>
</evidence>
<evidence type="ECO:0000256" key="13">
    <source>
        <dbReference type="ARBA" id="ARBA00064192"/>
    </source>
</evidence>
<proteinExistence type="inferred from homology"/>
<comment type="catalytic activity">
    <reaction evidence="11">
        <text>L-cysteinyl-[protein] + (2E,6E)-farnesyl diphosphate = S-(2E,6E)-farnesyl-L-cysteinyl-[protein] + diphosphate</text>
        <dbReference type="Rhea" id="RHEA:13345"/>
        <dbReference type="Rhea" id="RHEA-COMP:10131"/>
        <dbReference type="Rhea" id="RHEA-COMP:11535"/>
        <dbReference type="ChEBI" id="CHEBI:29950"/>
        <dbReference type="ChEBI" id="CHEBI:33019"/>
        <dbReference type="ChEBI" id="CHEBI:86019"/>
        <dbReference type="ChEBI" id="CHEBI:175763"/>
        <dbReference type="EC" id="2.5.1.58"/>
    </reaction>
</comment>
<comment type="subunit">
    <text evidence="13">Heterodimer of FNTA and FNTB.</text>
</comment>
<evidence type="ECO:0000256" key="6">
    <source>
        <dbReference type="ARBA" id="ARBA00022679"/>
    </source>
</evidence>
<evidence type="ECO:0000256" key="5">
    <source>
        <dbReference type="ARBA" id="ARBA00022602"/>
    </source>
</evidence>
<evidence type="ECO:0000256" key="11">
    <source>
        <dbReference type="ARBA" id="ARBA00050225"/>
    </source>
</evidence>
<protein>
    <recommendedName>
        <fullName evidence="3 14">Protein farnesyltransferase subunit beta</fullName>
        <shortName evidence="14">FTase-beta</shortName>
        <ecNumber evidence="2 14">2.5.1.58</ecNumber>
    </recommendedName>
</protein>
<comment type="similarity">
    <text evidence="1 14">Belongs to the protein prenyltransferase subunit beta family.</text>
</comment>
<dbReference type="PANTHER" id="PTHR11774:SF6">
    <property type="entry name" value="PROTEIN FARNESYLTRANSFERASE SUBUNIT BETA"/>
    <property type="match status" value="1"/>
</dbReference>
<dbReference type="GO" id="GO:0006629">
    <property type="term" value="P:lipid metabolic process"/>
    <property type="evidence" value="ECO:0007669"/>
    <property type="project" value="UniProtKB-KW"/>
</dbReference>
<dbReference type="Gene3D" id="1.50.10.20">
    <property type="match status" value="1"/>
</dbReference>
<keyword evidence="4" id="KW-0597">Phosphoprotein</keyword>
<keyword evidence="7 14" id="KW-0479">Metal-binding</keyword>
<dbReference type="CDD" id="cd02893">
    <property type="entry name" value="FTase"/>
    <property type="match status" value="1"/>
</dbReference>
<evidence type="ECO:0000256" key="4">
    <source>
        <dbReference type="ARBA" id="ARBA00022553"/>
    </source>
</evidence>
<evidence type="ECO:0000256" key="7">
    <source>
        <dbReference type="ARBA" id="ARBA00022723"/>
    </source>
</evidence>
<dbReference type="PANTHER" id="PTHR11774">
    <property type="entry name" value="GERANYLGERANYL TRANSFERASE TYPE BETA SUBUNIT"/>
    <property type="match status" value="1"/>
</dbReference>
<dbReference type="InterPro" id="IPR045089">
    <property type="entry name" value="PGGT1B-like"/>
</dbReference>
<dbReference type="GO" id="GO:0097354">
    <property type="term" value="P:prenylation"/>
    <property type="evidence" value="ECO:0007669"/>
    <property type="project" value="UniProtKB-UniRule"/>
</dbReference>